<evidence type="ECO:0000256" key="5">
    <source>
        <dbReference type="SAM" id="Phobius"/>
    </source>
</evidence>
<dbReference type="CDD" id="cd16495">
    <property type="entry name" value="RING_CH-C4HC3_MARCH"/>
    <property type="match status" value="1"/>
</dbReference>
<dbReference type="SMART" id="SM00744">
    <property type="entry name" value="RINGv"/>
    <property type="match status" value="1"/>
</dbReference>
<evidence type="ECO:0000256" key="4">
    <source>
        <dbReference type="SAM" id="MobiDB-lite"/>
    </source>
</evidence>
<dbReference type="InterPro" id="IPR013083">
    <property type="entry name" value="Znf_RING/FYVE/PHD"/>
</dbReference>
<feature type="domain" description="RING-CH-type" evidence="6">
    <location>
        <begin position="22"/>
        <end position="88"/>
    </location>
</feature>
<dbReference type="PROSITE" id="PS51292">
    <property type="entry name" value="ZF_RING_CH"/>
    <property type="match status" value="1"/>
</dbReference>
<keyword evidence="1" id="KW-0479">Metal-binding</keyword>
<keyword evidence="5" id="KW-0812">Transmembrane</keyword>
<dbReference type="Gene3D" id="3.30.40.10">
    <property type="entry name" value="Zinc/RING finger domain, C3HC4 (zinc finger)"/>
    <property type="match status" value="1"/>
</dbReference>
<dbReference type="PANTHER" id="PTHR46347:SF9">
    <property type="entry name" value="RING-CH-TYPE DOMAIN-CONTAINING PROTEIN"/>
    <property type="match status" value="1"/>
</dbReference>
<protein>
    <recommendedName>
        <fullName evidence="6">RING-CH-type domain-containing protein</fullName>
    </recommendedName>
</protein>
<dbReference type="SUPFAM" id="SSF57850">
    <property type="entry name" value="RING/U-box"/>
    <property type="match status" value="1"/>
</dbReference>
<evidence type="ECO:0000256" key="1">
    <source>
        <dbReference type="ARBA" id="ARBA00022723"/>
    </source>
</evidence>
<evidence type="ECO:0000313" key="8">
    <source>
        <dbReference type="Proteomes" id="UP001642260"/>
    </source>
</evidence>
<keyword evidence="5" id="KW-1133">Transmembrane helix</keyword>
<dbReference type="Pfam" id="PF12906">
    <property type="entry name" value="RINGv"/>
    <property type="match status" value="1"/>
</dbReference>
<evidence type="ECO:0000256" key="3">
    <source>
        <dbReference type="ARBA" id="ARBA00022833"/>
    </source>
</evidence>
<keyword evidence="3" id="KW-0862">Zinc</keyword>
<comment type="caution">
    <text evidence="7">The sequence shown here is derived from an EMBL/GenBank/DDBJ whole genome shotgun (WGS) entry which is preliminary data.</text>
</comment>
<dbReference type="Proteomes" id="UP001642260">
    <property type="component" value="Unassembled WGS sequence"/>
</dbReference>
<evidence type="ECO:0000259" key="6">
    <source>
        <dbReference type="PROSITE" id="PS51292"/>
    </source>
</evidence>
<keyword evidence="2" id="KW-0863">Zinc-finger</keyword>
<name>A0ABC8L6L6_ERUVS</name>
<evidence type="ECO:0000256" key="2">
    <source>
        <dbReference type="ARBA" id="ARBA00022771"/>
    </source>
</evidence>
<keyword evidence="5" id="KW-0472">Membrane</keyword>
<sequence>MLQGEVQLQPRDSQKRSDLESGSPASSHCCRICLEENNSSGDEELISPCMCKGTQKFVHRSCLDRWRSVKGGFAFSNCTTCNAQLHFPDEQPFDDINNSWRQRLIDAWWVFLMFLILQPPIAAGAGGAYMMDTDGDFRNSFKNELVRILAKHPILFYYSIGFVSFFGMFGFTLLIAQFIARVYMALVS</sequence>
<organism evidence="7 8">
    <name type="scientific">Eruca vesicaria subsp. sativa</name>
    <name type="common">Garden rocket</name>
    <name type="synonym">Eruca sativa</name>
    <dbReference type="NCBI Taxonomy" id="29727"/>
    <lineage>
        <taxon>Eukaryota</taxon>
        <taxon>Viridiplantae</taxon>
        <taxon>Streptophyta</taxon>
        <taxon>Embryophyta</taxon>
        <taxon>Tracheophyta</taxon>
        <taxon>Spermatophyta</taxon>
        <taxon>Magnoliopsida</taxon>
        <taxon>eudicotyledons</taxon>
        <taxon>Gunneridae</taxon>
        <taxon>Pentapetalae</taxon>
        <taxon>rosids</taxon>
        <taxon>malvids</taxon>
        <taxon>Brassicales</taxon>
        <taxon>Brassicaceae</taxon>
        <taxon>Brassiceae</taxon>
        <taxon>Eruca</taxon>
    </lineage>
</organism>
<dbReference type="GO" id="GO:0008270">
    <property type="term" value="F:zinc ion binding"/>
    <property type="evidence" value="ECO:0007669"/>
    <property type="project" value="UniProtKB-KW"/>
</dbReference>
<gene>
    <name evidence="7" type="ORF">ERUC_LOCUS31672</name>
</gene>
<keyword evidence="8" id="KW-1185">Reference proteome</keyword>
<feature type="transmembrane region" description="Helical" evidence="5">
    <location>
        <begin position="107"/>
        <end position="131"/>
    </location>
</feature>
<proteinExistence type="predicted"/>
<dbReference type="AlphaFoldDB" id="A0ABC8L6L6"/>
<feature type="transmembrane region" description="Helical" evidence="5">
    <location>
        <begin position="155"/>
        <end position="180"/>
    </location>
</feature>
<dbReference type="EMBL" id="CAKOAT010434043">
    <property type="protein sequence ID" value="CAH8372251.1"/>
    <property type="molecule type" value="Genomic_DNA"/>
</dbReference>
<feature type="region of interest" description="Disordered" evidence="4">
    <location>
        <begin position="1"/>
        <end position="26"/>
    </location>
</feature>
<dbReference type="InterPro" id="IPR011016">
    <property type="entry name" value="Znf_RING-CH"/>
</dbReference>
<dbReference type="PANTHER" id="PTHR46347">
    <property type="entry name" value="RING/FYVE/PHD ZINC FINGER SUPERFAMILY PROTEIN"/>
    <property type="match status" value="1"/>
</dbReference>
<reference evidence="7 8" key="1">
    <citation type="submission" date="2022-03" db="EMBL/GenBank/DDBJ databases">
        <authorList>
            <person name="Macdonald S."/>
            <person name="Ahmed S."/>
            <person name="Newling K."/>
        </authorList>
    </citation>
    <scope>NUCLEOTIDE SEQUENCE [LARGE SCALE GENOMIC DNA]</scope>
</reference>
<evidence type="ECO:0000313" key="7">
    <source>
        <dbReference type="EMBL" id="CAH8372251.1"/>
    </source>
</evidence>
<accession>A0ABC8L6L6</accession>